<organism evidence="10 11">
    <name type="scientific">Candidatus Faeciplasma avium</name>
    <dbReference type="NCBI Taxonomy" id="2840798"/>
    <lineage>
        <taxon>Bacteria</taxon>
        <taxon>Bacillati</taxon>
        <taxon>Bacillota</taxon>
        <taxon>Clostridia</taxon>
        <taxon>Eubacteriales</taxon>
        <taxon>Oscillospiraceae</taxon>
        <taxon>Oscillospiraceae incertae sedis</taxon>
        <taxon>Candidatus Faeciplasma</taxon>
    </lineage>
</organism>
<dbReference type="FunFam" id="3.40.50.1000:FF:000001">
    <property type="entry name" value="Phospholipid-transporting ATPase IC"/>
    <property type="match status" value="1"/>
</dbReference>
<dbReference type="InterPro" id="IPR006068">
    <property type="entry name" value="ATPase_P-typ_cation-transptr_C"/>
</dbReference>
<evidence type="ECO:0000313" key="11">
    <source>
        <dbReference type="Proteomes" id="UP000823960"/>
    </source>
</evidence>
<dbReference type="InterPro" id="IPR036412">
    <property type="entry name" value="HAD-like_sf"/>
</dbReference>
<dbReference type="InterPro" id="IPR044492">
    <property type="entry name" value="P_typ_ATPase_HD_dom"/>
</dbReference>
<reference evidence="10" key="1">
    <citation type="submission" date="2020-10" db="EMBL/GenBank/DDBJ databases">
        <authorList>
            <person name="Gilroy R."/>
        </authorList>
    </citation>
    <scope>NUCLEOTIDE SEQUENCE</scope>
    <source>
        <strain evidence="10">1370</strain>
    </source>
</reference>
<dbReference type="Pfam" id="PF00689">
    <property type="entry name" value="Cation_ATPase_C"/>
    <property type="match status" value="1"/>
</dbReference>
<dbReference type="PRINTS" id="PR00120">
    <property type="entry name" value="HATPASE"/>
</dbReference>
<feature type="transmembrane region" description="Helical" evidence="8">
    <location>
        <begin position="216"/>
        <end position="237"/>
    </location>
</feature>
<dbReference type="SUPFAM" id="SSF81653">
    <property type="entry name" value="Calcium ATPase, transduction domain A"/>
    <property type="match status" value="1"/>
</dbReference>
<dbReference type="Gene3D" id="3.40.1110.10">
    <property type="entry name" value="Calcium-transporting ATPase, cytoplasmic domain N"/>
    <property type="match status" value="1"/>
</dbReference>
<protein>
    <submittedName>
        <fullName evidence="10">Cation-translocating P-type ATPase</fullName>
    </submittedName>
</protein>
<dbReference type="SFLD" id="SFLDG00002">
    <property type="entry name" value="C1.7:_P-type_atpase_like"/>
    <property type="match status" value="1"/>
</dbReference>
<dbReference type="Pfam" id="PF13246">
    <property type="entry name" value="Cation_ATPase"/>
    <property type="match status" value="1"/>
</dbReference>
<evidence type="ECO:0000313" key="10">
    <source>
        <dbReference type="EMBL" id="HIV10108.1"/>
    </source>
</evidence>
<dbReference type="SFLD" id="SFLDS00003">
    <property type="entry name" value="Haloacid_Dehalogenase"/>
    <property type="match status" value="1"/>
</dbReference>
<dbReference type="Proteomes" id="UP000823960">
    <property type="component" value="Unassembled WGS sequence"/>
</dbReference>
<evidence type="ECO:0000256" key="1">
    <source>
        <dbReference type="ARBA" id="ARBA00004141"/>
    </source>
</evidence>
<dbReference type="InterPro" id="IPR018303">
    <property type="entry name" value="ATPase_P-typ_P_site"/>
</dbReference>
<evidence type="ECO:0000256" key="5">
    <source>
        <dbReference type="ARBA" id="ARBA00022967"/>
    </source>
</evidence>
<dbReference type="GO" id="GO:0016887">
    <property type="term" value="F:ATP hydrolysis activity"/>
    <property type="evidence" value="ECO:0007669"/>
    <property type="project" value="InterPro"/>
</dbReference>
<dbReference type="SMART" id="SM00831">
    <property type="entry name" value="Cation_ATPase_N"/>
    <property type="match status" value="1"/>
</dbReference>
<keyword evidence="6 8" id="KW-1133">Transmembrane helix</keyword>
<keyword evidence="7 8" id="KW-0472">Membrane</keyword>
<evidence type="ECO:0000259" key="9">
    <source>
        <dbReference type="SMART" id="SM00831"/>
    </source>
</evidence>
<dbReference type="SUPFAM" id="SSF56784">
    <property type="entry name" value="HAD-like"/>
    <property type="match status" value="1"/>
</dbReference>
<dbReference type="NCBIfam" id="TIGR01494">
    <property type="entry name" value="ATPase_P-type"/>
    <property type="match status" value="3"/>
</dbReference>
<dbReference type="InterPro" id="IPR023298">
    <property type="entry name" value="ATPase_P-typ_TM_dom_sf"/>
</dbReference>
<dbReference type="PRINTS" id="PR00119">
    <property type="entry name" value="CATATPASE"/>
</dbReference>
<dbReference type="SUPFAM" id="SSF81660">
    <property type="entry name" value="Metal cation-transporting ATPase, ATP-binding domain N"/>
    <property type="match status" value="1"/>
</dbReference>
<evidence type="ECO:0000256" key="7">
    <source>
        <dbReference type="ARBA" id="ARBA00023136"/>
    </source>
</evidence>
<dbReference type="InterPro" id="IPR001757">
    <property type="entry name" value="P_typ_ATPase"/>
</dbReference>
<keyword evidence="2 8" id="KW-0812">Transmembrane</keyword>
<dbReference type="PROSITE" id="PS00154">
    <property type="entry name" value="ATPASE_E1_E2"/>
    <property type="match status" value="1"/>
</dbReference>
<name>A0A9D1T485_9FIRM</name>
<dbReference type="InterPro" id="IPR023299">
    <property type="entry name" value="ATPase_P-typ_cyto_dom_N"/>
</dbReference>
<reference evidence="10" key="2">
    <citation type="journal article" date="2021" name="PeerJ">
        <title>Extensive microbial diversity within the chicken gut microbiome revealed by metagenomics and culture.</title>
        <authorList>
            <person name="Gilroy R."/>
            <person name="Ravi A."/>
            <person name="Getino M."/>
            <person name="Pursley I."/>
            <person name="Horton D.L."/>
            <person name="Alikhan N.F."/>
            <person name="Baker D."/>
            <person name="Gharbi K."/>
            <person name="Hall N."/>
            <person name="Watson M."/>
            <person name="Adriaenssens E.M."/>
            <person name="Foster-Nyarko E."/>
            <person name="Jarju S."/>
            <person name="Secka A."/>
            <person name="Antonio M."/>
            <person name="Oren A."/>
            <person name="Chaudhuri R.R."/>
            <person name="La Ragione R."/>
            <person name="Hildebrand F."/>
            <person name="Pallen M.J."/>
        </authorList>
    </citation>
    <scope>NUCLEOTIDE SEQUENCE</scope>
    <source>
        <strain evidence="10">1370</strain>
    </source>
</reference>
<accession>A0A9D1T485</accession>
<dbReference type="Pfam" id="PF00122">
    <property type="entry name" value="E1-E2_ATPase"/>
    <property type="match status" value="1"/>
</dbReference>
<feature type="transmembrane region" description="Helical" evidence="8">
    <location>
        <begin position="714"/>
        <end position="733"/>
    </location>
</feature>
<proteinExistence type="predicted"/>
<dbReference type="InterPro" id="IPR008250">
    <property type="entry name" value="ATPase_P-typ_transduc_dom_A_sf"/>
</dbReference>
<dbReference type="Pfam" id="PF00690">
    <property type="entry name" value="Cation_ATPase_N"/>
    <property type="match status" value="1"/>
</dbReference>
<dbReference type="Gene3D" id="3.40.50.1000">
    <property type="entry name" value="HAD superfamily/HAD-like"/>
    <property type="match status" value="1"/>
</dbReference>
<keyword evidence="3" id="KW-0547">Nucleotide-binding</keyword>
<dbReference type="GO" id="GO:0005524">
    <property type="term" value="F:ATP binding"/>
    <property type="evidence" value="ECO:0007669"/>
    <property type="project" value="UniProtKB-KW"/>
</dbReference>
<dbReference type="AlphaFoldDB" id="A0A9D1T485"/>
<sequence length="842" mass="91477">MYNKDDDLISGLSDLEARERLEEYGKNSLEAGKRQTAFSILLDQFKDAMVLVLLAATLISALMGEIYDAVTIIIIVLLDAVLGFAQEYRTEKTVEELKKLTSPSARVLRNGVKRSIPASLIVPGDIIYIESGDRIPCDGEILSETGLWCDESILTGESESVRKKTGEVYMGSSAVRGRAVIKCLKTGMSTRMGQMSRMIEQAGRDKTPLERKLASLGRTLCVICAFVCVIVTVAGILRGEPVFNMLMTGITIAIAAIPEGLPATVTIALALAVRRMLRKNALVHKLHSVETLGCTTVICSDKTGTLTENRQTVTRVYSQGFDYELSSEKSYDKASLEELIKCAVLCNNAALGDGDSQSDGDPTELALLRLSDRLGFDRNNISLSYKRLGEQPFESETKRMSVTVMAREGAVTYIKGAPDVILKECKRILGKNGVCELERSDAKEITRLCDEYAKRALRVLAFEKVTPGGERIFLGLTGMIDAPRPKAKKSVETLKKAGIKTVMITGDHRLTAEAVAKELGILRPGGLSISKQELDIMSDRELSRVISRAAVFSRVDPADKLRIVKAFRNAGHIVAMTGDGVNDAPAVKDAHIGAAMGRSGTDACRQAADIILMDDDFSTLCEAVREGRTIYSNIRKFVRYLISCNIGEVIVMLLSIVTGLPVILLPAQILLVNLATDGLPAIALGLEPSEGEIMKKSPREFQGSFFARGLIKKIVVRGLLIGVCTLLCFAYSLHMGLPLESARTCALVTLIASQLIHVFECRSEERSVFRLNPLKNLYLIGAVVISAAVTAACIYIPALARAIDTVPLSYPELAWSVAFSACIPIISGLLMLITRKETGSPN</sequence>
<dbReference type="SFLD" id="SFLDF00027">
    <property type="entry name" value="p-type_atpase"/>
    <property type="match status" value="1"/>
</dbReference>
<comment type="caution">
    <text evidence="10">The sequence shown here is derived from an EMBL/GenBank/DDBJ whole genome shotgun (WGS) entry which is preliminary data.</text>
</comment>
<evidence type="ECO:0000256" key="2">
    <source>
        <dbReference type="ARBA" id="ARBA00022692"/>
    </source>
</evidence>
<feature type="transmembrane region" description="Helical" evidence="8">
    <location>
        <begin position="49"/>
        <end position="82"/>
    </location>
</feature>
<evidence type="ECO:0000256" key="6">
    <source>
        <dbReference type="ARBA" id="ARBA00022989"/>
    </source>
</evidence>
<dbReference type="GO" id="GO:0016020">
    <property type="term" value="C:membrane"/>
    <property type="evidence" value="ECO:0007669"/>
    <property type="project" value="UniProtKB-SubCell"/>
</dbReference>
<dbReference type="InterPro" id="IPR059000">
    <property type="entry name" value="ATPase_P-type_domA"/>
</dbReference>
<dbReference type="InterPro" id="IPR004014">
    <property type="entry name" value="ATPase_P-typ_cation-transptr_N"/>
</dbReference>
<evidence type="ECO:0000256" key="3">
    <source>
        <dbReference type="ARBA" id="ARBA00022741"/>
    </source>
</evidence>
<dbReference type="InterPro" id="IPR023214">
    <property type="entry name" value="HAD_sf"/>
</dbReference>
<feature type="domain" description="Cation-transporting P-type ATPase N-terminal" evidence="9">
    <location>
        <begin position="1"/>
        <end position="65"/>
    </location>
</feature>
<dbReference type="Gene3D" id="1.20.1110.10">
    <property type="entry name" value="Calcium-transporting ATPase, transmembrane domain"/>
    <property type="match status" value="1"/>
</dbReference>
<feature type="transmembrane region" description="Helical" evidence="8">
    <location>
        <begin position="813"/>
        <end position="833"/>
    </location>
</feature>
<keyword evidence="4" id="KW-0067">ATP-binding</keyword>
<feature type="transmembrane region" description="Helical" evidence="8">
    <location>
        <begin position="249"/>
        <end position="273"/>
    </location>
</feature>
<keyword evidence="5" id="KW-1278">Translocase</keyword>
<feature type="transmembrane region" description="Helical" evidence="8">
    <location>
        <begin position="777"/>
        <end position="798"/>
    </location>
</feature>
<gene>
    <name evidence="10" type="ORF">IAD28_00205</name>
</gene>
<evidence type="ECO:0000256" key="4">
    <source>
        <dbReference type="ARBA" id="ARBA00022840"/>
    </source>
</evidence>
<dbReference type="SUPFAM" id="SSF81665">
    <property type="entry name" value="Calcium ATPase, transmembrane domain M"/>
    <property type="match status" value="1"/>
</dbReference>
<dbReference type="Gene3D" id="2.70.150.10">
    <property type="entry name" value="Calcium-transporting ATPase, cytoplasmic transduction domain A"/>
    <property type="match status" value="1"/>
</dbReference>
<dbReference type="EMBL" id="DVOL01000004">
    <property type="protein sequence ID" value="HIV10108.1"/>
    <property type="molecule type" value="Genomic_DNA"/>
</dbReference>
<evidence type="ECO:0000256" key="8">
    <source>
        <dbReference type="SAM" id="Phobius"/>
    </source>
</evidence>
<dbReference type="PANTHER" id="PTHR42861">
    <property type="entry name" value="CALCIUM-TRANSPORTING ATPASE"/>
    <property type="match status" value="1"/>
</dbReference>
<comment type="subcellular location">
    <subcellularLocation>
        <location evidence="1">Membrane</location>
        <topology evidence="1">Multi-pass membrane protein</topology>
    </subcellularLocation>
</comment>